<dbReference type="EnsemblPlants" id="AET2Gv20993000.1">
    <property type="protein sequence ID" value="AET2Gv20993000.1"/>
    <property type="gene ID" value="AET2Gv20993000"/>
</dbReference>
<evidence type="ECO:0000313" key="2">
    <source>
        <dbReference type="Proteomes" id="UP000015105"/>
    </source>
</evidence>
<keyword evidence="2" id="KW-1185">Reference proteome</keyword>
<dbReference type="PANTHER" id="PTHR36478:SF16">
    <property type="entry name" value="LISH DOMAIN-CONTAINING PROTEIN"/>
    <property type="match status" value="1"/>
</dbReference>
<dbReference type="Proteomes" id="UP000015105">
    <property type="component" value="Chromosome 2D"/>
</dbReference>
<reference evidence="1" key="4">
    <citation type="submission" date="2019-03" db="UniProtKB">
        <authorList>
            <consortium name="EnsemblPlants"/>
        </authorList>
    </citation>
    <scope>IDENTIFICATION</scope>
</reference>
<organism evidence="1 2">
    <name type="scientific">Aegilops tauschii subsp. strangulata</name>
    <name type="common">Goatgrass</name>
    <dbReference type="NCBI Taxonomy" id="200361"/>
    <lineage>
        <taxon>Eukaryota</taxon>
        <taxon>Viridiplantae</taxon>
        <taxon>Streptophyta</taxon>
        <taxon>Embryophyta</taxon>
        <taxon>Tracheophyta</taxon>
        <taxon>Spermatophyta</taxon>
        <taxon>Magnoliopsida</taxon>
        <taxon>Liliopsida</taxon>
        <taxon>Poales</taxon>
        <taxon>Poaceae</taxon>
        <taxon>BOP clade</taxon>
        <taxon>Pooideae</taxon>
        <taxon>Triticodae</taxon>
        <taxon>Triticeae</taxon>
        <taxon>Triticinae</taxon>
        <taxon>Aegilops</taxon>
    </lineage>
</organism>
<sequence>MERKEIMELGSGETKEIMDLVSGKPMETIALGSGKLHDYPSVRRLRNRRLLIYLRQQGFDTAYDSVVRESGVQMSKLHLRQLLIWGRWSEALNYIRRFLPPASKDRGREVRSLIFFLHMLRALDNVAACSKSGLVTDSAHGDLRFLTSLCSRSAKLSSILRYTLHSPQFRESLDWMLVREKASFIVEAWALDTPELRRNLQLPAGPGLPRDVLPIAPYRPRCHRRERSRWPKPDAIAKCFLNRKRSLLSSSPPPGLLDDALNWMADLIEGCLKSGKIPELHQEPPLQSNANEGASGSPLLQTMFSTVTNPSKNPGISSVTNAGAPSCTGRPKCTWCSSVAFSGGAVSQPFRTPWITSASNAGPIKHSVGRKRISGEVLMTAEEDNPDRKRQLTELVIHTTIKTAIANMETNGA</sequence>
<accession>A0A453CWK7</accession>
<dbReference type="Gramene" id="AET2Gv20993000.1">
    <property type="protein sequence ID" value="AET2Gv20993000.1"/>
    <property type="gene ID" value="AET2Gv20993000"/>
</dbReference>
<reference evidence="1" key="5">
    <citation type="journal article" date="2021" name="G3 (Bethesda)">
        <title>Aegilops tauschii genome assembly Aet v5.0 features greater sequence contiguity and improved annotation.</title>
        <authorList>
            <person name="Wang L."/>
            <person name="Zhu T."/>
            <person name="Rodriguez J.C."/>
            <person name="Deal K.R."/>
            <person name="Dubcovsky J."/>
            <person name="McGuire P.E."/>
            <person name="Lux T."/>
            <person name="Spannagl M."/>
            <person name="Mayer K.F.X."/>
            <person name="Baldrich P."/>
            <person name="Meyers B.C."/>
            <person name="Huo N."/>
            <person name="Gu Y.Q."/>
            <person name="Zhou H."/>
            <person name="Devos K.M."/>
            <person name="Bennetzen J.L."/>
            <person name="Unver T."/>
            <person name="Budak H."/>
            <person name="Gulick P.J."/>
            <person name="Galiba G."/>
            <person name="Kalapos B."/>
            <person name="Nelson D.R."/>
            <person name="Li P."/>
            <person name="You F.M."/>
            <person name="Luo M.C."/>
            <person name="Dvorak J."/>
        </authorList>
    </citation>
    <scope>NUCLEOTIDE SEQUENCE [LARGE SCALE GENOMIC DNA]</scope>
    <source>
        <strain evidence="1">cv. AL8/78</strain>
    </source>
</reference>
<reference evidence="2" key="2">
    <citation type="journal article" date="2017" name="Nat. Plants">
        <title>The Aegilops tauschii genome reveals multiple impacts of transposons.</title>
        <authorList>
            <person name="Zhao G."/>
            <person name="Zou C."/>
            <person name="Li K."/>
            <person name="Wang K."/>
            <person name="Li T."/>
            <person name="Gao L."/>
            <person name="Zhang X."/>
            <person name="Wang H."/>
            <person name="Yang Z."/>
            <person name="Liu X."/>
            <person name="Jiang W."/>
            <person name="Mao L."/>
            <person name="Kong X."/>
            <person name="Jiao Y."/>
            <person name="Jia J."/>
        </authorList>
    </citation>
    <scope>NUCLEOTIDE SEQUENCE [LARGE SCALE GENOMIC DNA]</scope>
    <source>
        <strain evidence="2">cv. AL8/78</strain>
    </source>
</reference>
<proteinExistence type="predicted"/>
<dbReference type="AlphaFoldDB" id="A0A453CWK7"/>
<protein>
    <submittedName>
        <fullName evidence="1">Uncharacterized protein</fullName>
    </submittedName>
</protein>
<name>A0A453CWK7_AEGTS</name>
<evidence type="ECO:0000313" key="1">
    <source>
        <dbReference type="EnsemblPlants" id="AET2Gv20993000.1"/>
    </source>
</evidence>
<dbReference type="PANTHER" id="PTHR36478">
    <property type="entry name" value="OS04G0614237 PROTEIN-RELATED"/>
    <property type="match status" value="1"/>
</dbReference>
<reference evidence="1" key="3">
    <citation type="journal article" date="2017" name="Nature">
        <title>Genome sequence of the progenitor of the wheat D genome Aegilops tauschii.</title>
        <authorList>
            <person name="Luo M.C."/>
            <person name="Gu Y.Q."/>
            <person name="Puiu D."/>
            <person name="Wang H."/>
            <person name="Twardziok S.O."/>
            <person name="Deal K.R."/>
            <person name="Huo N."/>
            <person name="Zhu T."/>
            <person name="Wang L."/>
            <person name="Wang Y."/>
            <person name="McGuire P.E."/>
            <person name="Liu S."/>
            <person name="Long H."/>
            <person name="Ramasamy R.K."/>
            <person name="Rodriguez J.C."/>
            <person name="Van S.L."/>
            <person name="Yuan L."/>
            <person name="Wang Z."/>
            <person name="Xia Z."/>
            <person name="Xiao L."/>
            <person name="Anderson O.D."/>
            <person name="Ouyang S."/>
            <person name="Liang Y."/>
            <person name="Zimin A.V."/>
            <person name="Pertea G."/>
            <person name="Qi P."/>
            <person name="Bennetzen J.L."/>
            <person name="Dai X."/>
            <person name="Dawson M.W."/>
            <person name="Muller H.G."/>
            <person name="Kugler K."/>
            <person name="Rivarola-Duarte L."/>
            <person name="Spannagl M."/>
            <person name="Mayer K.F.X."/>
            <person name="Lu F.H."/>
            <person name="Bevan M.W."/>
            <person name="Leroy P."/>
            <person name="Li P."/>
            <person name="You F.M."/>
            <person name="Sun Q."/>
            <person name="Liu Z."/>
            <person name="Lyons E."/>
            <person name="Wicker T."/>
            <person name="Salzberg S.L."/>
            <person name="Devos K.M."/>
            <person name="Dvorak J."/>
        </authorList>
    </citation>
    <scope>NUCLEOTIDE SEQUENCE [LARGE SCALE GENOMIC DNA]</scope>
    <source>
        <strain evidence="1">cv. AL8/78</strain>
    </source>
</reference>
<reference evidence="2" key="1">
    <citation type="journal article" date="2014" name="Science">
        <title>Ancient hybridizations among the ancestral genomes of bread wheat.</title>
        <authorList>
            <consortium name="International Wheat Genome Sequencing Consortium,"/>
            <person name="Marcussen T."/>
            <person name="Sandve S.R."/>
            <person name="Heier L."/>
            <person name="Spannagl M."/>
            <person name="Pfeifer M."/>
            <person name="Jakobsen K.S."/>
            <person name="Wulff B.B."/>
            <person name="Steuernagel B."/>
            <person name="Mayer K.F."/>
            <person name="Olsen O.A."/>
        </authorList>
    </citation>
    <scope>NUCLEOTIDE SEQUENCE [LARGE SCALE GENOMIC DNA]</scope>
    <source>
        <strain evidence="2">cv. AL8/78</strain>
    </source>
</reference>